<feature type="compositionally biased region" description="Acidic residues" evidence="1">
    <location>
        <begin position="354"/>
        <end position="386"/>
    </location>
</feature>
<proteinExistence type="predicted"/>
<evidence type="ECO:0000256" key="1">
    <source>
        <dbReference type="SAM" id="MobiDB-lite"/>
    </source>
</evidence>
<dbReference type="Proteomes" id="UP000327493">
    <property type="component" value="Chromosome 10"/>
</dbReference>
<protein>
    <submittedName>
        <fullName evidence="2">Uncharacterized protein</fullName>
    </submittedName>
</protein>
<feature type="region of interest" description="Disordered" evidence="1">
    <location>
        <begin position="179"/>
        <end position="203"/>
    </location>
</feature>
<gene>
    <name evidence="2" type="ORF">FQN60_010228</name>
</gene>
<keyword evidence="3" id="KW-1185">Reference proteome</keyword>
<organism evidence="2 3">
    <name type="scientific">Etheostoma spectabile</name>
    <name type="common">orangethroat darter</name>
    <dbReference type="NCBI Taxonomy" id="54343"/>
    <lineage>
        <taxon>Eukaryota</taxon>
        <taxon>Metazoa</taxon>
        <taxon>Chordata</taxon>
        <taxon>Craniata</taxon>
        <taxon>Vertebrata</taxon>
        <taxon>Euteleostomi</taxon>
        <taxon>Actinopterygii</taxon>
        <taxon>Neopterygii</taxon>
        <taxon>Teleostei</taxon>
        <taxon>Neoteleostei</taxon>
        <taxon>Acanthomorphata</taxon>
        <taxon>Eupercaria</taxon>
        <taxon>Perciformes</taxon>
        <taxon>Percoidei</taxon>
        <taxon>Percidae</taxon>
        <taxon>Etheostomatinae</taxon>
        <taxon>Etheostoma</taxon>
    </lineage>
</organism>
<feature type="region of interest" description="Disordered" evidence="1">
    <location>
        <begin position="243"/>
        <end position="307"/>
    </location>
</feature>
<dbReference type="AlphaFoldDB" id="A0A5J5D776"/>
<feature type="compositionally biased region" description="Low complexity" evidence="1">
    <location>
        <begin position="262"/>
        <end position="271"/>
    </location>
</feature>
<sequence length="454" mass="49888">MSQSHNPKDTQALLQSMLQRLKLQPGKESQAYLHTPVPTTTASTWRQDGERAATNIQKVNSSPVNGFEFGSNGIPSKEFGTSAADSNFGLKGGKIQQPGGCEVDRNLFSFPSQKDNIDGDTGEDRVLGQATLPGITPRGRGQLFPAESLKDADITSFERTDRLLTAGHLINTPNKEEEGILPSVHSSDRSIAPPTHTEDATNEGKMRLSSDFEFGLGSFSLLEEIVTGQQWAKFINPNQSAYSANQRPSELQIPPNPHDSEGSISSLSLTSNHAMEETGESQHDNIKPLYTRNSNPPPLSPSTLFAPAPRGVLKHSISQESQSSMGTVTKRRRVEVNRRVRFSEEVVAITPPELDPDATDSEEDSGAEEDSVIEQECEQEEEEEEQAGTKRVEAPTRRPALPAWILALKKWNTGKKDRQGLRLHISPAFLEISVMEMPGFSDLIRSRLELSHSM</sequence>
<evidence type="ECO:0000313" key="3">
    <source>
        <dbReference type="Proteomes" id="UP000327493"/>
    </source>
</evidence>
<feature type="compositionally biased region" description="Polar residues" evidence="1">
    <location>
        <begin position="37"/>
        <end position="46"/>
    </location>
</feature>
<comment type="caution">
    <text evidence="2">The sequence shown here is derived from an EMBL/GenBank/DDBJ whole genome shotgun (WGS) entry which is preliminary data.</text>
</comment>
<evidence type="ECO:0000313" key="2">
    <source>
        <dbReference type="EMBL" id="KAA8588883.1"/>
    </source>
</evidence>
<reference evidence="2 3" key="1">
    <citation type="submission" date="2019-08" db="EMBL/GenBank/DDBJ databases">
        <title>A chromosome-level genome assembly, high-density linkage maps, and genome scans reveal the genomic architecture of hybrid incompatibilities underlying speciation via character displacement in darters (Percidae: Etheostominae).</title>
        <authorList>
            <person name="Moran R.L."/>
            <person name="Catchen J.M."/>
            <person name="Fuller R.C."/>
        </authorList>
    </citation>
    <scope>NUCLEOTIDE SEQUENCE [LARGE SCALE GENOMIC DNA]</scope>
    <source>
        <strain evidence="2">EspeVRDwgs_2016</strain>
        <tissue evidence="2">Muscle</tissue>
    </source>
</reference>
<feature type="compositionally biased region" description="Basic and acidic residues" evidence="1">
    <location>
        <begin position="274"/>
        <end position="286"/>
    </location>
</feature>
<name>A0A5J5D776_9PERO</name>
<feature type="region of interest" description="Disordered" evidence="1">
    <location>
        <begin position="351"/>
        <end position="395"/>
    </location>
</feature>
<feature type="region of interest" description="Disordered" evidence="1">
    <location>
        <begin position="26"/>
        <end position="47"/>
    </location>
</feature>
<dbReference type="EMBL" id="VOFY01000010">
    <property type="protein sequence ID" value="KAA8588883.1"/>
    <property type="molecule type" value="Genomic_DNA"/>
</dbReference>
<accession>A0A5J5D776</accession>